<dbReference type="OrthoDB" id="642536at2759"/>
<dbReference type="PANTHER" id="PTHR33110:SF134">
    <property type="entry name" value="OS09G0565350 PROTEIN"/>
    <property type="match status" value="1"/>
</dbReference>
<accession>A0A7J6WRG9</accession>
<dbReference type="AlphaFoldDB" id="A0A7J6WRG9"/>
<organism evidence="2 3">
    <name type="scientific">Thalictrum thalictroides</name>
    <name type="common">Rue-anemone</name>
    <name type="synonym">Anemone thalictroides</name>
    <dbReference type="NCBI Taxonomy" id="46969"/>
    <lineage>
        <taxon>Eukaryota</taxon>
        <taxon>Viridiplantae</taxon>
        <taxon>Streptophyta</taxon>
        <taxon>Embryophyta</taxon>
        <taxon>Tracheophyta</taxon>
        <taxon>Spermatophyta</taxon>
        <taxon>Magnoliopsida</taxon>
        <taxon>Ranunculales</taxon>
        <taxon>Ranunculaceae</taxon>
        <taxon>Thalictroideae</taxon>
        <taxon>Thalictrum</taxon>
    </lineage>
</organism>
<gene>
    <name evidence="2" type="ORF">FRX31_010865</name>
</gene>
<name>A0A7J6WRG9_THATH</name>
<dbReference type="SUPFAM" id="SSF81383">
    <property type="entry name" value="F-box domain"/>
    <property type="match status" value="1"/>
</dbReference>
<protein>
    <recommendedName>
        <fullName evidence="4">F-box protein</fullName>
    </recommendedName>
</protein>
<dbReference type="Gene3D" id="1.20.1280.50">
    <property type="match status" value="1"/>
</dbReference>
<comment type="caution">
    <text evidence="2">The sequence shown here is derived from an EMBL/GenBank/DDBJ whole genome shotgun (WGS) entry which is preliminary data.</text>
</comment>
<dbReference type="EMBL" id="JABWDY010011788">
    <property type="protein sequence ID" value="KAF5199553.1"/>
    <property type="molecule type" value="Genomic_DNA"/>
</dbReference>
<dbReference type="InterPro" id="IPR036047">
    <property type="entry name" value="F-box-like_dom_sf"/>
</dbReference>
<evidence type="ECO:0000313" key="3">
    <source>
        <dbReference type="Proteomes" id="UP000554482"/>
    </source>
</evidence>
<dbReference type="Proteomes" id="UP000554482">
    <property type="component" value="Unassembled WGS sequence"/>
</dbReference>
<evidence type="ECO:0000256" key="1">
    <source>
        <dbReference type="SAM" id="MobiDB-lite"/>
    </source>
</evidence>
<proteinExistence type="predicted"/>
<feature type="compositionally biased region" description="Low complexity" evidence="1">
    <location>
        <begin position="132"/>
        <end position="145"/>
    </location>
</feature>
<dbReference type="PANTHER" id="PTHR33110">
    <property type="entry name" value="F-BOX/KELCH-REPEAT PROTEIN-RELATED"/>
    <property type="match status" value="1"/>
</dbReference>
<reference evidence="2 3" key="1">
    <citation type="submission" date="2020-06" db="EMBL/GenBank/DDBJ databases">
        <title>Transcriptomic and genomic resources for Thalictrum thalictroides and T. hernandezii: Facilitating candidate gene discovery in an emerging model plant lineage.</title>
        <authorList>
            <person name="Arias T."/>
            <person name="Riano-Pachon D.M."/>
            <person name="Di Stilio V.S."/>
        </authorList>
    </citation>
    <scope>NUCLEOTIDE SEQUENCE [LARGE SCALE GENOMIC DNA]</scope>
    <source>
        <strain evidence="3">cv. WT478/WT964</strain>
        <tissue evidence="2">Leaves</tissue>
    </source>
</reference>
<feature type="region of interest" description="Disordered" evidence="1">
    <location>
        <begin position="130"/>
        <end position="159"/>
    </location>
</feature>
<keyword evidence="3" id="KW-1185">Reference proteome</keyword>
<evidence type="ECO:0000313" key="2">
    <source>
        <dbReference type="EMBL" id="KAF5199553.1"/>
    </source>
</evidence>
<evidence type="ECO:0008006" key="4">
    <source>
        <dbReference type="Google" id="ProtNLM"/>
    </source>
</evidence>
<sequence length="196" mass="22034">MAGAGAVATATAADWSGLVRDILELIVRRLITVSDNLTFSAVCSSWRSVAVENRCYLPHQYPGLIFPGRIKKSKTRRYLQPVPEVLVTPTIIEYAFAPPEERYSAKRYLVESKSELYLVVRTIRYDAQDGVNNGDSDNDANNNNNDHNKDDVYNSDSGNKNEANNCNDIIIRMILKMATLTMRLTTAMIIVRMMLI</sequence>